<keyword evidence="3" id="KW-1185">Reference proteome</keyword>
<evidence type="ECO:0000313" key="2">
    <source>
        <dbReference type="EMBL" id="MXV63812.1"/>
    </source>
</evidence>
<proteinExistence type="predicted"/>
<feature type="compositionally biased region" description="Low complexity" evidence="1">
    <location>
        <begin position="78"/>
        <end position="97"/>
    </location>
</feature>
<protein>
    <submittedName>
        <fullName evidence="2">Uncharacterized protein</fullName>
    </submittedName>
</protein>
<organism evidence="2 3">
    <name type="scientific">Natronorubrum halalkaliphilum</name>
    <dbReference type="NCBI Taxonomy" id="2691917"/>
    <lineage>
        <taxon>Archaea</taxon>
        <taxon>Methanobacteriati</taxon>
        <taxon>Methanobacteriota</taxon>
        <taxon>Stenosarchaea group</taxon>
        <taxon>Halobacteria</taxon>
        <taxon>Halobacteriales</taxon>
        <taxon>Natrialbaceae</taxon>
        <taxon>Natronorubrum</taxon>
    </lineage>
</organism>
<dbReference type="RefSeq" id="WP_160066626.1">
    <property type="nucleotide sequence ID" value="NZ_WUYX01000061.1"/>
</dbReference>
<reference evidence="2 3" key="1">
    <citation type="submission" date="2020-01" db="EMBL/GenBank/DDBJ databases">
        <title>Natronorubrum sp. JWXQ-INN 674 isolated from Inner Mongolia Autonomous Region of China.</title>
        <authorList>
            <person name="Xue Q."/>
        </authorList>
    </citation>
    <scope>NUCLEOTIDE SEQUENCE [LARGE SCALE GENOMIC DNA]</scope>
    <source>
        <strain evidence="2 3">JWXQ-INN-674</strain>
    </source>
</reference>
<dbReference type="AlphaFoldDB" id="A0A6B0VSQ8"/>
<dbReference type="OrthoDB" id="170902at2157"/>
<feature type="compositionally biased region" description="Polar residues" evidence="1">
    <location>
        <begin position="204"/>
        <end position="220"/>
    </location>
</feature>
<feature type="compositionally biased region" description="Acidic residues" evidence="1">
    <location>
        <begin position="187"/>
        <end position="199"/>
    </location>
</feature>
<sequence>MSDEHSQRTTAAGQDSSADSRESGTGSNGDADTHTGADDTDTDGNSSGGLEPGGGPNRVVSDQSVDDILNSLDETKSAADSSETTTTTTTTGDSVTTEFDEDEIPAAEETASETDAAGSAATETGTRTGAESDAELESAAGSLPDETVDPDDEDASLEALAARVEDGTVTGADVRAAEAGDGRESTPDVDEIELSMDDLEATREQTGSSTEGADPSTTTELSDDAGPLAGSVQRGGETAAGDSSDDDRDGDGSPGLLGRLKGLFSR</sequence>
<gene>
    <name evidence="2" type="ORF">GS429_17435</name>
</gene>
<dbReference type="Proteomes" id="UP000434101">
    <property type="component" value="Unassembled WGS sequence"/>
</dbReference>
<feature type="compositionally biased region" description="Acidic residues" evidence="1">
    <location>
        <begin position="146"/>
        <end position="156"/>
    </location>
</feature>
<feature type="compositionally biased region" description="Low complexity" evidence="1">
    <location>
        <begin position="113"/>
        <end position="131"/>
    </location>
</feature>
<feature type="region of interest" description="Disordered" evidence="1">
    <location>
        <begin position="1"/>
        <end position="266"/>
    </location>
</feature>
<comment type="caution">
    <text evidence="2">The sequence shown here is derived from an EMBL/GenBank/DDBJ whole genome shotgun (WGS) entry which is preliminary data.</text>
</comment>
<feature type="compositionally biased region" description="Gly residues" evidence="1">
    <location>
        <begin position="46"/>
        <end position="56"/>
    </location>
</feature>
<feature type="compositionally biased region" description="Acidic residues" evidence="1">
    <location>
        <begin position="98"/>
        <end position="112"/>
    </location>
</feature>
<evidence type="ECO:0000313" key="3">
    <source>
        <dbReference type="Proteomes" id="UP000434101"/>
    </source>
</evidence>
<feature type="compositionally biased region" description="Basic and acidic residues" evidence="1">
    <location>
        <begin position="175"/>
        <end position="186"/>
    </location>
</feature>
<name>A0A6B0VSQ8_9EURY</name>
<accession>A0A6B0VSQ8</accession>
<evidence type="ECO:0000256" key="1">
    <source>
        <dbReference type="SAM" id="MobiDB-lite"/>
    </source>
</evidence>
<feature type="compositionally biased region" description="Polar residues" evidence="1">
    <location>
        <begin position="8"/>
        <end position="17"/>
    </location>
</feature>
<dbReference type="EMBL" id="WUYX01000061">
    <property type="protein sequence ID" value="MXV63812.1"/>
    <property type="molecule type" value="Genomic_DNA"/>
</dbReference>